<proteinExistence type="predicted"/>
<dbReference type="Pfam" id="PF10021">
    <property type="entry name" value="PARG_cat_microb"/>
    <property type="match status" value="1"/>
</dbReference>
<organism evidence="2 3">
    <name type="scientific">Durusdinium trenchii</name>
    <dbReference type="NCBI Taxonomy" id="1381693"/>
    <lineage>
        <taxon>Eukaryota</taxon>
        <taxon>Sar</taxon>
        <taxon>Alveolata</taxon>
        <taxon>Dinophyceae</taxon>
        <taxon>Suessiales</taxon>
        <taxon>Symbiodiniaceae</taxon>
        <taxon>Durusdinium</taxon>
    </lineage>
</organism>
<evidence type="ECO:0000313" key="3">
    <source>
        <dbReference type="Proteomes" id="UP001642464"/>
    </source>
</evidence>
<keyword evidence="3" id="KW-1185">Reference proteome</keyword>
<gene>
    <name evidence="2" type="ORF">SCF082_LOCUS4148</name>
</gene>
<accession>A0ABP0I0W9</accession>
<dbReference type="InterPro" id="IPR043472">
    <property type="entry name" value="Macro_dom-like"/>
</dbReference>
<dbReference type="PANTHER" id="PTHR35596">
    <property type="entry name" value="DUF2263 DOMAIN-CONTAINING PROTEIN"/>
    <property type="match status" value="1"/>
</dbReference>
<evidence type="ECO:0000259" key="1">
    <source>
        <dbReference type="Pfam" id="PF10021"/>
    </source>
</evidence>
<name>A0ABP0I0W9_9DINO</name>
<sequence>MAAVVKAEKAQLKNILALEVSSNETLRYFQEQVKATVEKQLNQLHLKSKFNLLAELFDLAEEDKQKFVDHVALQNNLGERELVRILYRHRSRHMVPQIFLDELPDTDEAQFARATVPRICKLFGQFRECKIPTHLSNNFTQNARNADVVSYREENGHYLFLLHQAEHVVLQLLRTMPVGCEIVQQLPVFLRTLSLPTSEAYKKLDQFRVLGLNVRNIRKVNEYVEIEITLWHELLPKLQLQDFQIRHMKLVSKCSSGLEEGAFPISLRETVFYAESFEHDLVKLPRGFAEHAVALLPNLFAPPPMIPSGSDATLLSACFSHLNNVDLETLRGKTWSPEGCKELFALCHGIRKDEHSVRVMVMAHTRIICESKRYTISGNVVELPPPTSYVSMGQSDSGPRLRSTELTVTNLDTLTAAEKTRQAFKHGRILVLNMANRQSPGGGYGKGSRAQEEDLFRRTTLSSALVQEYGASVVYPMKEFVPVISCDVLAFRGSECEGSRSPGLRKEFFVCNSVTPRLDRDNFLDPFATLFDRTLSDLTWCLLLRITGVDAVVKRSLSMSLRKEAALPKGPEARAAAILSVAGYAVVAGIFKTLLPAFAGHFKTVDFAILEGGDGDNNCSVFRSVLLDGAQKVHLQSVSNSGFRKMLTFQKMCPKLGRCEDVSSESHLQEFWHPDMCPSADCAEAGDHCTLWRHQLLCPEQNCKVVFGPSKGTKMYERHCELYKHKKLCWLENCQDSGHTHPPLCPHGVRCRYKGQNHRDGVFYSHRMRPCPDGTVCSKWNDADHLTSFAHVFNPPCCDPMHCELLNEGRTEDPHFHTFSHLCRFGSNCRKIGDSEHQKGWIHLDRPSCPEGAACAKDKQIHFEDLQGTLNKGFQDHLQLFQHPNVKLIRDPCRRGRGCRQLGCRDHRSSYKHDDADGVLCAAGVWGHNTSRNLMEKDQTSYEVHFHQNAKNLIKRINSYFKSKANKEELSATAEFWRRCRVVHRLPYTSFSKVLKTGFVASQHCLQTHALDPEIACHLPSVQDLVQDPVKGRRDVGIPSLQEFVDAFLRYDQVQREAQLFQAPQVQVQVAQNALGGFHAHQQRVELHLQQCRAHAERVLGKRAVEKVEADLVNYSSAMKELKLASEQAAQKGQNALSGIGHEYDRVVETNKMVFGILGIHTLNYGEDKDGDEHDQGVHLIFKPESLHHPDVFVTPMAATFYNSGRGDDERPWWKKGKPSAPFDAMAWEKLHPSSPAFHEALATEFLARAAHKGGGNLARVKFTDVKDYIKGANAHFSAECHLPYVTPLAWVEKVVVSEHTFKKLSDADQLAARETFGGRLEITPGTASQEQQWKLATAPLRRPSPPPAFAWTVLATRHQEVVLPAVLQPKARTRIFFRASRADFVANLSMIRSSQGPVSLSSHMHIAVRGENCTLTGRKERVEDPTFNSGLGAEHKAVMYCIDLDGRQNRIQFTHAGVSSMLNPKVLEVCNVNAMPKFLSFSMPSGHISFSDVRIVSGADDEPLLEHERPWTPVKRKAVAPLAGEDRLDKQLKMTFEEPSIGWMTRAYNYITGKGQSQAPFCSHGADCKVAYYMKDRSQEDENHMNTNRHICLYGKSCREQESTEHDQHFSHIEKDTCAAEPCDQLCDPFHRAEYHHPGMWDLLLPCRDGALCKKQSNALHCQKYHHQTIVYVVNDEGVQVQAEAASKKSVQDGKAEARHRDDEAMEVDFGFDKIDVEVQDRIDDMAGIYNDAAISGDFGSAQLDIYGNPVGGDFDLARDGAFEGFKILVLCAYHGEGLPAYLQSLTIPELSKKGFNVKTCMAVDEFTQELRQRQYHVAWILSSQTFEGNKSAFLEEIQKFHEAGRGLMIWGDNDPFYVHANLILEKLFGFRLMGNTPGTKELRPGNPRSAGHFGGLPKVCAGIVTLYEGITICYPNKVPEDWLVFGTSSNNHPVLVAREASSERPGKPGSGRVIVDNGFTKLYESYWSTAGTARYVSNCSAWLVLRERFRRPQWGFNPVPQYHAGGA</sequence>
<dbReference type="InterPro" id="IPR019261">
    <property type="entry name" value="PARG_cat_microbial"/>
</dbReference>
<feature type="domain" description="Microbial-type PARG catalytic" evidence="1">
    <location>
        <begin position="374"/>
        <end position="467"/>
    </location>
</feature>
<reference evidence="2 3" key="1">
    <citation type="submission" date="2024-02" db="EMBL/GenBank/DDBJ databases">
        <authorList>
            <person name="Chen Y."/>
            <person name="Shah S."/>
            <person name="Dougan E. K."/>
            <person name="Thang M."/>
            <person name="Chan C."/>
        </authorList>
    </citation>
    <scope>NUCLEOTIDE SEQUENCE [LARGE SCALE GENOMIC DNA]</scope>
</reference>
<protein>
    <recommendedName>
        <fullName evidence="1">Microbial-type PARG catalytic domain-containing protein</fullName>
    </recommendedName>
</protein>
<evidence type="ECO:0000313" key="2">
    <source>
        <dbReference type="EMBL" id="CAK8994940.1"/>
    </source>
</evidence>
<dbReference type="EMBL" id="CAXAMM010002147">
    <property type="protein sequence ID" value="CAK8994940.1"/>
    <property type="molecule type" value="Genomic_DNA"/>
</dbReference>
<dbReference type="Proteomes" id="UP001642464">
    <property type="component" value="Unassembled WGS sequence"/>
</dbReference>
<dbReference type="PANTHER" id="PTHR35596:SF1">
    <property type="entry name" value="MICROBIAL-TYPE PARG CATALYTIC DOMAIN-CONTAINING PROTEIN"/>
    <property type="match status" value="1"/>
</dbReference>
<comment type="caution">
    <text evidence="2">The sequence shown here is derived from an EMBL/GenBank/DDBJ whole genome shotgun (WGS) entry which is preliminary data.</text>
</comment>
<dbReference type="Gene3D" id="3.40.220.10">
    <property type="entry name" value="Leucine Aminopeptidase, subunit E, domain 1"/>
    <property type="match status" value="1"/>
</dbReference>